<dbReference type="PROSITE" id="PS00375">
    <property type="entry name" value="UDPGT"/>
    <property type="match status" value="1"/>
</dbReference>
<dbReference type="CDD" id="cd03784">
    <property type="entry name" value="GT1_Gtf-like"/>
    <property type="match status" value="1"/>
</dbReference>
<dbReference type="InterPro" id="IPR002213">
    <property type="entry name" value="UDP_glucos_trans"/>
</dbReference>
<evidence type="ECO:0000256" key="5">
    <source>
        <dbReference type="SAM" id="Phobius"/>
    </source>
</evidence>
<feature type="transmembrane region" description="Helical" evidence="5">
    <location>
        <begin position="483"/>
        <end position="502"/>
    </location>
</feature>
<evidence type="ECO:0000256" key="3">
    <source>
        <dbReference type="ARBA" id="ARBA00022679"/>
    </source>
</evidence>
<keyword evidence="3 4" id="KW-0808">Transferase</keyword>
<dbReference type="Proteomes" id="UP001152562">
    <property type="component" value="Unassembled WGS sequence"/>
</dbReference>
<dbReference type="EMBL" id="CALOZG010000066">
    <property type="protein sequence ID" value="CAH4036293.1"/>
    <property type="molecule type" value="Genomic_DNA"/>
</dbReference>
<evidence type="ECO:0000256" key="2">
    <source>
        <dbReference type="ARBA" id="ARBA00022676"/>
    </source>
</evidence>
<dbReference type="InterPro" id="IPR050271">
    <property type="entry name" value="UDP-glycosyltransferase"/>
</dbReference>
<keyword evidence="5" id="KW-0472">Membrane</keyword>
<evidence type="ECO:0000256" key="1">
    <source>
        <dbReference type="ARBA" id="ARBA00009995"/>
    </source>
</evidence>
<dbReference type="InterPro" id="IPR035595">
    <property type="entry name" value="UDP_glycos_trans_CS"/>
</dbReference>
<evidence type="ECO:0000256" key="4">
    <source>
        <dbReference type="RuleBase" id="RU003718"/>
    </source>
</evidence>
<dbReference type="AlphaFoldDB" id="A0A9P0XIF4"/>
<keyword evidence="7" id="KW-1185">Reference proteome</keyword>
<protein>
    <recommendedName>
        <fullName evidence="8">Glucuronosyltransferase</fullName>
    </recommendedName>
</protein>
<dbReference type="Pfam" id="PF00201">
    <property type="entry name" value="UDPGT"/>
    <property type="match status" value="1"/>
</dbReference>
<evidence type="ECO:0008006" key="8">
    <source>
        <dbReference type="Google" id="ProtNLM"/>
    </source>
</evidence>
<name>A0A9P0XIF4_PIEBR</name>
<proteinExistence type="inferred from homology"/>
<keyword evidence="5" id="KW-0812">Transmembrane</keyword>
<evidence type="ECO:0000313" key="7">
    <source>
        <dbReference type="Proteomes" id="UP001152562"/>
    </source>
</evidence>
<dbReference type="PANTHER" id="PTHR48043">
    <property type="entry name" value="EG:EG0003.4 PROTEIN-RELATED"/>
    <property type="match status" value="1"/>
</dbReference>
<keyword evidence="2 4" id="KW-0328">Glycosyltransferase</keyword>
<sequence>MRRSLLLAIIIGILKLNDALRILVFFPISSKSHSILGYAAVDHLLKAGHEVVHITSFPRETLNPNYTKVIDVSDVLRQAKAATLNNKEGYTIASQITRKLGSKDALYFAYESHKRALDQPEVIQLLSDPSERFDAVIVDWVFSDYVMGIAPLLQTHLIWLVTTDAYWEILQLIDEIPNPAVYIDLFSNNVPPLSFWHRAKELYNVIERCIFKSLWITPNEKASYYDQFGAMAKKRGVIMPAYEDALYNASLMLLNTHPTIGTAFKLPQNAKCIAGYHISEYIPPLPKEFQKIMDNAKHGVIYFSMGSNLRSMDMTAFMKTSLMNMFGQLKETVIWKYESDWENIPSNVHLVKWAPQQSILAHPNLKLFISHGGQLSTIEAINFGVPIISIPVCGDQMVNSVTLKNKGYGISVDLSETRLASDLLAAINTMIANPQYQMKAKALSEAFHTRQQNPSEELVFWVEYIVKTGGAQFLRSPALSIPIYKKLYLDLIVLILICHYLLKKEIDKSEMISLSYSYSVTVNDALVVFFLGWLMNGLRLPVKRKRWIVPLNCFTTETRKIFFPYPNANVLI</sequence>
<dbReference type="SUPFAM" id="SSF53756">
    <property type="entry name" value="UDP-Glycosyltransferase/glycogen phosphorylase"/>
    <property type="match status" value="1"/>
</dbReference>
<feature type="transmembrane region" description="Helical" evidence="5">
    <location>
        <begin position="514"/>
        <end position="535"/>
    </location>
</feature>
<gene>
    <name evidence="6" type="ORF">PIBRA_LOCUS12107</name>
</gene>
<dbReference type="FunFam" id="3.40.50.2000:FF:000050">
    <property type="entry name" value="UDP-glucuronosyltransferase"/>
    <property type="match status" value="1"/>
</dbReference>
<dbReference type="PANTHER" id="PTHR48043:SF114">
    <property type="entry name" value="IP04436P-RELATED"/>
    <property type="match status" value="1"/>
</dbReference>
<dbReference type="GO" id="GO:0008194">
    <property type="term" value="F:UDP-glycosyltransferase activity"/>
    <property type="evidence" value="ECO:0007669"/>
    <property type="project" value="InterPro"/>
</dbReference>
<organism evidence="6 7">
    <name type="scientific">Pieris brassicae</name>
    <name type="common">White butterfly</name>
    <name type="synonym">Large white butterfly</name>
    <dbReference type="NCBI Taxonomy" id="7116"/>
    <lineage>
        <taxon>Eukaryota</taxon>
        <taxon>Metazoa</taxon>
        <taxon>Ecdysozoa</taxon>
        <taxon>Arthropoda</taxon>
        <taxon>Hexapoda</taxon>
        <taxon>Insecta</taxon>
        <taxon>Pterygota</taxon>
        <taxon>Neoptera</taxon>
        <taxon>Endopterygota</taxon>
        <taxon>Lepidoptera</taxon>
        <taxon>Glossata</taxon>
        <taxon>Ditrysia</taxon>
        <taxon>Papilionoidea</taxon>
        <taxon>Pieridae</taxon>
        <taxon>Pierinae</taxon>
        <taxon>Pieris</taxon>
    </lineage>
</organism>
<accession>A0A9P0XIF4</accession>
<evidence type="ECO:0000313" key="6">
    <source>
        <dbReference type="EMBL" id="CAH4036293.1"/>
    </source>
</evidence>
<comment type="similarity">
    <text evidence="1 4">Belongs to the UDP-glycosyltransferase family.</text>
</comment>
<comment type="caution">
    <text evidence="6">The sequence shown here is derived from an EMBL/GenBank/DDBJ whole genome shotgun (WGS) entry which is preliminary data.</text>
</comment>
<dbReference type="Gene3D" id="3.40.50.2000">
    <property type="entry name" value="Glycogen Phosphorylase B"/>
    <property type="match status" value="1"/>
</dbReference>
<keyword evidence="5" id="KW-1133">Transmembrane helix</keyword>
<reference evidence="6" key="1">
    <citation type="submission" date="2022-05" db="EMBL/GenBank/DDBJ databases">
        <authorList>
            <person name="Okamura Y."/>
        </authorList>
    </citation>
    <scope>NUCLEOTIDE SEQUENCE</scope>
</reference>